<feature type="domain" description="Transcription regulator PadR N-terminal" evidence="1">
    <location>
        <begin position="2"/>
        <end position="70"/>
    </location>
</feature>
<dbReference type="PANTHER" id="PTHR43252:SF6">
    <property type="entry name" value="NEGATIVE TRANSCRIPTION REGULATOR PADR"/>
    <property type="match status" value="1"/>
</dbReference>
<proteinExistence type="predicted"/>
<protein>
    <submittedName>
        <fullName evidence="3">PadR family transcriptional regulator</fullName>
    </submittedName>
</protein>
<dbReference type="Proteomes" id="UP001201161">
    <property type="component" value="Unassembled WGS sequence"/>
</dbReference>
<sequence length="180" mass="19960">MIEAGHRTGYAIAQAVARSTAHFWPAGQNAIYPELKRLLDDGLLTATPDATGGRRRDHHALTGTGLAVLEKWRSDTQDLRIEQRDEALLKLHFGDAMTVGQARALLEAAMQHRLNRLAQLREIRPDPEGDRPAAFVTWRTGEASLLHAANWYQRLLEHLADQPPHALAMPVLSAALQEVS</sequence>
<evidence type="ECO:0000313" key="4">
    <source>
        <dbReference type="Proteomes" id="UP001201161"/>
    </source>
</evidence>
<evidence type="ECO:0000259" key="1">
    <source>
        <dbReference type="Pfam" id="PF03551"/>
    </source>
</evidence>
<organism evidence="3 4">
    <name type="scientific">Nocardioides potassii</name>
    <dbReference type="NCBI Taxonomy" id="2911371"/>
    <lineage>
        <taxon>Bacteria</taxon>
        <taxon>Bacillati</taxon>
        <taxon>Actinomycetota</taxon>
        <taxon>Actinomycetes</taxon>
        <taxon>Propionibacteriales</taxon>
        <taxon>Nocardioidaceae</taxon>
        <taxon>Nocardioides</taxon>
    </lineage>
</organism>
<dbReference type="InterPro" id="IPR018309">
    <property type="entry name" value="Tscrpt_reg_PadR_C"/>
</dbReference>
<keyword evidence="4" id="KW-1185">Reference proteome</keyword>
<dbReference type="EMBL" id="JAKJHZ010000007">
    <property type="protein sequence ID" value="MCF6378127.1"/>
    <property type="molecule type" value="Genomic_DNA"/>
</dbReference>
<evidence type="ECO:0000313" key="3">
    <source>
        <dbReference type="EMBL" id="MCF6378127.1"/>
    </source>
</evidence>
<dbReference type="InterPro" id="IPR036390">
    <property type="entry name" value="WH_DNA-bd_sf"/>
</dbReference>
<evidence type="ECO:0000259" key="2">
    <source>
        <dbReference type="Pfam" id="PF10400"/>
    </source>
</evidence>
<gene>
    <name evidence="3" type="ORF">L2K70_10985</name>
</gene>
<dbReference type="Gene3D" id="1.10.10.10">
    <property type="entry name" value="Winged helix-like DNA-binding domain superfamily/Winged helix DNA-binding domain"/>
    <property type="match status" value="1"/>
</dbReference>
<dbReference type="InterPro" id="IPR005149">
    <property type="entry name" value="Tscrpt_reg_PadR_N"/>
</dbReference>
<dbReference type="Pfam" id="PF03551">
    <property type="entry name" value="PadR"/>
    <property type="match status" value="1"/>
</dbReference>
<dbReference type="RefSeq" id="WP_236401884.1">
    <property type="nucleotide sequence ID" value="NZ_JAKJHZ010000007.1"/>
</dbReference>
<comment type="caution">
    <text evidence="3">The sequence shown here is derived from an EMBL/GenBank/DDBJ whole genome shotgun (WGS) entry which is preliminary data.</text>
</comment>
<reference evidence="3 4" key="1">
    <citation type="submission" date="2022-01" db="EMBL/GenBank/DDBJ databases">
        <title>Nocardioides sp. nov., an actinomycete isolated from mining soil.</title>
        <authorList>
            <person name="Liu L."/>
        </authorList>
    </citation>
    <scope>NUCLEOTIDE SEQUENCE [LARGE SCALE GENOMIC DNA]</scope>
    <source>
        <strain evidence="3 4">KLBMP 9356</strain>
    </source>
</reference>
<dbReference type="Pfam" id="PF10400">
    <property type="entry name" value="Vir_act_alpha_C"/>
    <property type="match status" value="1"/>
</dbReference>
<accession>A0ABS9HA96</accession>
<feature type="domain" description="Transcription regulator PadR C-terminal" evidence="2">
    <location>
        <begin position="84"/>
        <end position="159"/>
    </location>
</feature>
<dbReference type="InterPro" id="IPR036388">
    <property type="entry name" value="WH-like_DNA-bd_sf"/>
</dbReference>
<name>A0ABS9HA96_9ACTN</name>
<dbReference type="PANTHER" id="PTHR43252">
    <property type="entry name" value="TRANSCRIPTIONAL REGULATOR YQJI"/>
    <property type="match status" value="1"/>
</dbReference>
<dbReference type="SUPFAM" id="SSF46785">
    <property type="entry name" value="Winged helix' DNA-binding domain"/>
    <property type="match status" value="1"/>
</dbReference>